<evidence type="ECO:0000256" key="2">
    <source>
        <dbReference type="ARBA" id="ARBA00023125"/>
    </source>
</evidence>
<keyword evidence="2 4" id="KW-0238">DNA-binding</keyword>
<dbReference type="SUPFAM" id="SSF46689">
    <property type="entry name" value="Homeodomain-like"/>
    <property type="match status" value="1"/>
</dbReference>
<dbReference type="OrthoDB" id="9802802at2"/>
<feature type="DNA-binding region" description="H-T-H motif" evidence="4">
    <location>
        <begin position="25"/>
        <end position="44"/>
    </location>
</feature>
<dbReference type="RefSeq" id="WP_097105289.1">
    <property type="nucleotide sequence ID" value="NZ_OCPC01000001.1"/>
</dbReference>
<dbReference type="InterPro" id="IPR023772">
    <property type="entry name" value="DNA-bd_HTH_TetR-type_CS"/>
</dbReference>
<evidence type="ECO:0000256" key="1">
    <source>
        <dbReference type="ARBA" id="ARBA00023015"/>
    </source>
</evidence>
<dbReference type="PROSITE" id="PS50977">
    <property type="entry name" value="HTH_TETR_2"/>
    <property type="match status" value="1"/>
</dbReference>
<proteinExistence type="predicted"/>
<evidence type="ECO:0000256" key="4">
    <source>
        <dbReference type="PROSITE-ProRule" id="PRU00335"/>
    </source>
</evidence>
<dbReference type="Gene3D" id="1.10.357.10">
    <property type="entry name" value="Tetracycline Repressor, domain 2"/>
    <property type="match status" value="1"/>
</dbReference>
<dbReference type="PANTHER" id="PTHR30055">
    <property type="entry name" value="HTH-TYPE TRANSCRIPTIONAL REGULATOR RUTR"/>
    <property type="match status" value="1"/>
</dbReference>
<dbReference type="PRINTS" id="PR00455">
    <property type="entry name" value="HTHTETR"/>
</dbReference>
<dbReference type="AlphaFoldDB" id="A0A286HU33"/>
<feature type="domain" description="HTH tetR-type" evidence="5">
    <location>
        <begin position="2"/>
        <end position="62"/>
    </location>
</feature>
<dbReference type="InterPro" id="IPR001647">
    <property type="entry name" value="HTH_TetR"/>
</dbReference>
<dbReference type="PROSITE" id="PS01081">
    <property type="entry name" value="HTH_TETR_1"/>
    <property type="match status" value="1"/>
</dbReference>
<reference evidence="7" key="1">
    <citation type="submission" date="2017-08" db="EMBL/GenBank/DDBJ databases">
        <authorList>
            <person name="Varghese N."/>
            <person name="Submissions S."/>
        </authorList>
    </citation>
    <scope>NUCLEOTIDE SEQUENCE [LARGE SCALE GENOMIC DNA]</scope>
    <source>
        <strain evidence="7">KCTC 23107</strain>
    </source>
</reference>
<dbReference type="GO" id="GO:0000976">
    <property type="term" value="F:transcription cis-regulatory region binding"/>
    <property type="evidence" value="ECO:0007669"/>
    <property type="project" value="TreeGrafter"/>
</dbReference>
<evidence type="ECO:0000313" key="6">
    <source>
        <dbReference type="EMBL" id="SOE11292.1"/>
    </source>
</evidence>
<accession>A0A286HU33</accession>
<dbReference type="EMBL" id="OCPC01000001">
    <property type="protein sequence ID" value="SOE11292.1"/>
    <property type="molecule type" value="Genomic_DNA"/>
</dbReference>
<dbReference type="GO" id="GO:0003700">
    <property type="term" value="F:DNA-binding transcription factor activity"/>
    <property type="evidence" value="ECO:0007669"/>
    <property type="project" value="TreeGrafter"/>
</dbReference>
<dbReference type="PANTHER" id="PTHR30055:SF234">
    <property type="entry name" value="HTH-TYPE TRANSCRIPTIONAL REGULATOR BETI"/>
    <property type="match status" value="1"/>
</dbReference>
<evidence type="ECO:0000256" key="3">
    <source>
        <dbReference type="ARBA" id="ARBA00023163"/>
    </source>
</evidence>
<keyword evidence="1" id="KW-0805">Transcription regulation</keyword>
<sequence length="187" mass="20808">MNDRDQKILDAAIDVCSRYGVRKTTMGDIAAQAGISRPTLYARFSNKEEVMLAAMQLVSDRVVDEVTRAWQAAMTISERIDVFLECAIVRFFDQIKQMPDSSDLMAGYWQQGTGAQFAFEQGKIDLLVTLFGERREALAAKGCSPAQLAEFFYASSSSFKFTAHDGAHLESLLATLKRTTLVMLDEV</sequence>
<dbReference type="Proteomes" id="UP000219465">
    <property type="component" value="Unassembled WGS sequence"/>
</dbReference>
<protein>
    <submittedName>
        <fullName evidence="6">TetR family transcriptional regulator</fullName>
    </submittedName>
</protein>
<keyword evidence="3" id="KW-0804">Transcription</keyword>
<organism evidence="6 7">
    <name type="scientific">Hoeflea halophila</name>
    <dbReference type="NCBI Taxonomy" id="714899"/>
    <lineage>
        <taxon>Bacteria</taxon>
        <taxon>Pseudomonadati</taxon>
        <taxon>Pseudomonadota</taxon>
        <taxon>Alphaproteobacteria</taxon>
        <taxon>Hyphomicrobiales</taxon>
        <taxon>Rhizobiaceae</taxon>
        <taxon>Hoeflea</taxon>
    </lineage>
</organism>
<evidence type="ECO:0000259" key="5">
    <source>
        <dbReference type="PROSITE" id="PS50977"/>
    </source>
</evidence>
<keyword evidence="7" id="KW-1185">Reference proteome</keyword>
<name>A0A286HU33_9HYPH</name>
<gene>
    <name evidence="6" type="ORF">SAMN05877838_0826</name>
</gene>
<dbReference type="InterPro" id="IPR050109">
    <property type="entry name" value="HTH-type_TetR-like_transc_reg"/>
</dbReference>
<dbReference type="InterPro" id="IPR009057">
    <property type="entry name" value="Homeodomain-like_sf"/>
</dbReference>
<dbReference type="Pfam" id="PF00440">
    <property type="entry name" value="TetR_N"/>
    <property type="match status" value="1"/>
</dbReference>
<evidence type="ECO:0000313" key="7">
    <source>
        <dbReference type="Proteomes" id="UP000219465"/>
    </source>
</evidence>